<dbReference type="AlphaFoldDB" id="A0A6G7VC02"/>
<gene>
    <name evidence="1" type="ORF">GWK36_05320</name>
</gene>
<dbReference type="RefSeq" id="WP_166270261.1">
    <property type="nucleotide sequence ID" value="NZ_CP048029.1"/>
</dbReference>
<evidence type="ECO:0000313" key="1">
    <source>
        <dbReference type="EMBL" id="QIK37494.1"/>
    </source>
</evidence>
<name>A0A6G7VC02_9GAMM</name>
<dbReference type="KEGG" id="cjap:GWK36_05320"/>
<reference evidence="2" key="1">
    <citation type="submission" date="2020-01" db="EMBL/GenBank/DDBJ databases">
        <title>Caldichromatium gen. nov., sp. nov., a thermophilic purple sulfur bacterium member of the family Chromatiaceae isolated from Nakabusa hot spring, Japan.</title>
        <authorList>
            <person name="Saini M.K."/>
            <person name="Hanada S."/>
            <person name="Tank M."/>
        </authorList>
    </citation>
    <scope>NUCLEOTIDE SEQUENCE [LARGE SCALE GENOMIC DNA]</scope>
    <source>
        <strain evidence="2">No.7</strain>
    </source>
</reference>
<dbReference type="EMBL" id="CP048029">
    <property type="protein sequence ID" value="QIK37494.1"/>
    <property type="molecule type" value="Genomic_DNA"/>
</dbReference>
<organism evidence="1 2">
    <name type="scientific">Caldichromatium japonicum</name>
    <dbReference type="NCBI Taxonomy" id="2699430"/>
    <lineage>
        <taxon>Bacteria</taxon>
        <taxon>Pseudomonadati</taxon>
        <taxon>Pseudomonadota</taxon>
        <taxon>Gammaproteobacteria</taxon>
        <taxon>Chromatiales</taxon>
        <taxon>Chromatiaceae</taxon>
        <taxon>Caldichromatium</taxon>
    </lineage>
</organism>
<sequence>MSDQPRERAVIGASSGQTPAGLAVVSVLAEDLQLAFESAKIGALYAAGATLAPSLVEFLGWNDSQGTGNWRLLEIIHPERRRLIRVREPVRHLWLPAASIRPVPPLLAACQRALGRTPQVRAFAWLDGTDGGLVIILDAWQLPELPPCSSSSVPPCVRPSV</sequence>
<evidence type="ECO:0000313" key="2">
    <source>
        <dbReference type="Proteomes" id="UP000502699"/>
    </source>
</evidence>
<protein>
    <submittedName>
        <fullName evidence="1">Uncharacterized protein</fullName>
    </submittedName>
</protein>
<dbReference type="Proteomes" id="UP000502699">
    <property type="component" value="Chromosome"/>
</dbReference>
<keyword evidence="2" id="KW-1185">Reference proteome</keyword>
<proteinExistence type="predicted"/>
<accession>A0A6G7VC02</accession>